<dbReference type="GO" id="GO:0016020">
    <property type="term" value="C:membrane"/>
    <property type="evidence" value="ECO:0007669"/>
    <property type="project" value="TreeGrafter"/>
</dbReference>
<dbReference type="Proteomes" id="UP000619486">
    <property type="component" value="Unassembled WGS sequence"/>
</dbReference>
<dbReference type="InterPro" id="IPR000073">
    <property type="entry name" value="AB_hydrolase_1"/>
</dbReference>
<dbReference type="Gene3D" id="3.40.50.1820">
    <property type="entry name" value="alpha/beta hydrolase"/>
    <property type="match status" value="1"/>
</dbReference>
<evidence type="ECO:0000313" key="2">
    <source>
        <dbReference type="EMBL" id="GGT64784.1"/>
    </source>
</evidence>
<keyword evidence="3" id="KW-1185">Reference proteome</keyword>
<protein>
    <submittedName>
        <fullName evidence="2">3-oxoadipate enol-lactone hydrolase</fullName>
    </submittedName>
</protein>
<dbReference type="InterPro" id="IPR050266">
    <property type="entry name" value="AB_hydrolase_sf"/>
</dbReference>
<dbReference type="GO" id="GO:0016787">
    <property type="term" value="F:hydrolase activity"/>
    <property type="evidence" value="ECO:0007669"/>
    <property type="project" value="UniProtKB-KW"/>
</dbReference>
<accession>A0A918HHZ5</accession>
<dbReference type="PANTHER" id="PTHR43798:SF33">
    <property type="entry name" value="HYDROLASE, PUTATIVE (AFU_ORTHOLOGUE AFUA_2G14860)-RELATED"/>
    <property type="match status" value="1"/>
</dbReference>
<dbReference type="InterPro" id="IPR029058">
    <property type="entry name" value="AB_hydrolase_fold"/>
</dbReference>
<gene>
    <name evidence="2" type="ORF">GCM10014713_67290</name>
</gene>
<evidence type="ECO:0000313" key="3">
    <source>
        <dbReference type="Proteomes" id="UP000619486"/>
    </source>
</evidence>
<dbReference type="AlphaFoldDB" id="A0A918HHZ5"/>
<dbReference type="SUPFAM" id="SSF53474">
    <property type="entry name" value="alpha/beta-Hydrolases"/>
    <property type="match status" value="1"/>
</dbReference>
<dbReference type="PRINTS" id="PR00111">
    <property type="entry name" value="ABHYDROLASE"/>
</dbReference>
<comment type="caution">
    <text evidence="2">The sequence shown here is derived from an EMBL/GenBank/DDBJ whole genome shotgun (WGS) entry which is preliminary data.</text>
</comment>
<keyword evidence="2" id="KW-0378">Hydrolase</keyword>
<dbReference type="PANTHER" id="PTHR43798">
    <property type="entry name" value="MONOACYLGLYCEROL LIPASE"/>
    <property type="match status" value="1"/>
</dbReference>
<reference evidence="2" key="1">
    <citation type="journal article" date="2014" name="Int. J. Syst. Evol. Microbiol.">
        <title>Complete genome sequence of Corynebacterium casei LMG S-19264T (=DSM 44701T), isolated from a smear-ripened cheese.</title>
        <authorList>
            <consortium name="US DOE Joint Genome Institute (JGI-PGF)"/>
            <person name="Walter F."/>
            <person name="Albersmeier A."/>
            <person name="Kalinowski J."/>
            <person name="Ruckert C."/>
        </authorList>
    </citation>
    <scope>NUCLEOTIDE SEQUENCE</scope>
    <source>
        <strain evidence="2">JCM 3172</strain>
    </source>
</reference>
<reference evidence="2" key="2">
    <citation type="submission" date="2020-09" db="EMBL/GenBank/DDBJ databases">
        <authorList>
            <person name="Sun Q."/>
            <person name="Ohkuma M."/>
        </authorList>
    </citation>
    <scope>NUCLEOTIDE SEQUENCE</scope>
    <source>
        <strain evidence="2">JCM 3172</strain>
    </source>
</reference>
<name>A0A918HHZ5_9ACTN</name>
<organism evidence="2 3">
    <name type="scientific">Streptomyces purpureus</name>
    <dbReference type="NCBI Taxonomy" id="1951"/>
    <lineage>
        <taxon>Bacteria</taxon>
        <taxon>Bacillati</taxon>
        <taxon>Actinomycetota</taxon>
        <taxon>Actinomycetes</taxon>
        <taxon>Kitasatosporales</taxon>
        <taxon>Streptomycetaceae</taxon>
        <taxon>Streptomyces</taxon>
    </lineage>
</organism>
<sequence length="259" mass="27973">MSVVLTRGTEVHYRTEGKGPHLLLVHGSTADSASNFSALAPLLTDHHTLITPDYAGSGDSPLPEGGELTLDLLVEQIAATARATTDQPVDLAGSSLGAVIAAATAAAHPHLVRRLILIGGWARNDDPRQQAFFTLWRRLADLDPASYEEFITLFAHSPAHLAAQSTDQLADMYAASQPTEGARRQIDLDLTVDIRARLSKITAETLVVGATLDHVVPVHHARELHASIPHSHYAELDCGHNTLHERPKELADLINQFLT</sequence>
<evidence type="ECO:0000259" key="1">
    <source>
        <dbReference type="Pfam" id="PF00561"/>
    </source>
</evidence>
<feature type="domain" description="AB hydrolase-1" evidence="1">
    <location>
        <begin position="20"/>
        <end position="247"/>
    </location>
</feature>
<proteinExistence type="predicted"/>
<dbReference type="RefSeq" id="WP_019891712.1">
    <property type="nucleotide sequence ID" value="NZ_BMQQ01000049.1"/>
</dbReference>
<dbReference type="Pfam" id="PF00561">
    <property type="entry name" value="Abhydrolase_1"/>
    <property type="match status" value="1"/>
</dbReference>
<dbReference type="EMBL" id="BMQQ01000049">
    <property type="protein sequence ID" value="GGT64784.1"/>
    <property type="molecule type" value="Genomic_DNA"/>
</dbReference>